<evidence type="ECO:0000256" key="2">
    <source>
        <dbReference type="SAM" id="Coils"/>
    </source>
</evidence>
<keyword evidence="2" id="KW-0175">Coiled coil</keyword>
<dbReference type="Pfam" id="PF25973">
    <property type="entry name" value="BSH_CzcB"/>
    <property type="match status" value="1"/>
</dbReference>
<dbReference type="Gene3D" id="2.40.50.100">
    <property type="match status" value="1"/>
</dbReference>
<gene>
    <name evidence="4" type="ORF">H2508_03060</name>
</gene>
<comment type="caution">
    <text evidence="4">The sequence shown here is derived from an EMBL/GenBank/DDBJ whole genome shotgun (WGS) entry which is preliminary data.</text>
</comment>
<evidence type="ECO:0000256" key="1">
    <source>
        <dbReference type="ARBA" id="ARBA00009477"/>
    </source>
</evidence>
<protein>
    <submittedName>
        <fullName evidence="4">Efflux RND transporter periplasmic adaptor subunit</fullName>
    </submittedName>
</protein>
<dbReference type="Proteomes" id="UP000539350">
    <property type="component" value="Unassembled WGS sequence"/>
</dbReference>
<dbReference type="NCBIfam" id="TIGR01730">
    <property type="entry name" value="RND_mfp"/>
    <property type="match status" value="1"/>
</dbReference>
<dbReference type="PANTHER" id="PTHR30469">
    <property type="entry name" value="MULTIDRUG RESISTANCE PROTEIN MDTA"/>
    <property type="match status" value="1"/>
</dbReference>
<dbReference type="InterPro" id="IPR006143">
    <property type="entry name" value="RND_pump_MFP"/>
</dbReference>
<feature type="coiled-coil region" evidence="2">
    <location>
        <begin position="104"/>
        <end position="188"/>
    </location>
</feature>
<dbReference type="AlphaFoldDB" id="A0A7W2YIH6"/>
<reference evidence="4 5" key="1">
    <citation type="submission" date="2020-07" db="EMBL/GenBank/DDBJ databases">
        <title>Halieaceae bacterium, F7430, whole genome shotgun sequencing project.</title>
        <authorList>
            <person name="Jiang S."/>
            <person name="Liu Z.W."/>
            <person name="Du Z.J."/>
        </authorList>
    </citation>
    <scope>NUCLEOTIDE SEQUENCE [LARGE SCALE GENOMIC DNA]</scope>
    <source>
        <strain evidence="4 5">F7430</strain>
    </source>
</reference>
<keyword evidence="5" id="KW-1185">Reference proteome</keyword>
<dbReference type="Gene3D" id="1.10.287.470">
    <property type="entry name" value="Helix hairpin bin"/>
    <property type="match status" value="1"/>
</dbReference>
<dbReference type="RefSeq" id="WP_182168910.1">
    <property type="nucleotide sequence ID" value="NZ_JACFXU010000013.1"/>
</dbReference>
<dbReference type="PANTHER" id="PTHR30469:SF11">
    <property type="entry name" value="BLL4320 PROTEIN"/>
    <property type="match status" value="1"/>
</dbReference>
<evidence type="ECO:0000259" key="3">
    <source>
        <dbReference type="Pfam" id="PF25973"/>
    </source>
</evidence>
<sequence>MPHTSSGSGALRSNLGAITLALVLVLALSSFLQWRASAEPNVKQIEPMPVASTVYRLEQSFDSKRQFLGLVQAGQRTDLGFESAGLLAEVTVNEGAKVSAGQVLARLDEQRLQAQRSAAAAELDTLKAELELARLKAKRQQDLQATGAVSREAYDESRLRAEALAAQHKAIQAQLKRLDIDLDKLMLRAPFDGVVAARYLDPGTVVAPGTAILRLIQSGVREAHIGVAAPLIEDLEIGHSYQLNWRDQQVPAILRAIRPDIDSRTRTAIAVFSLPENSTAMDGEAITLELTHSVQQAGGWLPLAALLEGQRGIWNVLSLTEQDGQIVSAREVVEVLELRADQAYVRGTLVDGQRVIADGIHRVAPGSPVTVLER</sequence>
<dbReference type="GO" id="GO:0015562">
    <property type="term" value="F:efflux transmembrane transporter activity"/>
    <property type="evidence" value="ECO:0007669"/>
    <property type="project" value="TreeGrafter"/>
</dbReference>
<dbReference type="GO" id="GO:1990281">
    <property type="term" value="C:efflux pump complex"/>
    <property type="evidence" value="ECO:0007669"/>
    <property type="project" value="TreeGrafter"/>
</dbReference>
<dbReference type="InterPro" id="IPR058647">
    <property type="entry name" value="BSH_CzcB-like"/>
</dbReference>
<evidence type="ECO:0000313" key="5">
    <source>
        <dbReference type="Proteomes" id="UP000539350"/>
    </source>
</evidence>
<dbReference type="SUPFAM" id="SSF111369">
    <property type="entry name" value="HlyD-like secretion proteins"/>
    <property type="match status" value="1"/>
</dbReference>
<evidence type="ECO:0000313" key="4">
    <source>
        <dbReference type="EMBL" id="MBA6412085.1"/>
    </source>
</evidence>
<dbReference type="Gene3D" id="2.40.420.20">
    <property type="match status" value="1"/>
</dbReference>
<accession>A0A7W2YIH6</accession>
<comment type="similarity">
    <text evidence="1">Belongs to the membrane fusion protein (MFP) (TC 8.A.1) family.</text>
</comment>
<dbReference type="Gene3D" id="2.40.30.170">
    <property type="match status" value="1"/>
</dbReference>
<proteinExistence type="inferred from homology"/>
<name>A0A7W2YIH6_9GAMM</name>
<dbReference type="EMBL" id="JACFXU010000013">
    <property type="protein sequence ID" value="MBA6412085.1"/>
    <property type="molecule type" value="Genomic_DNA"/>
</dbReference>
<feature type="domain" description="CzcB-like barrel-sandwich hybrid" evidence="3">
    <location>
        <begin position="84"/>
        <end position="214"/>
    </location>
</feature>
<organism evidence="4 5">
    <name type="scientific">Sediminihaliea albiluteola</name>
    <dbReference type="NCBI Taxonomy" id="2758564"/>
    <lineage>
        <taxon>Bacteria</taxon>
        <taxon>Pseudomonadati</taxon>
        <taxon>Pseudomonadota</taxon>
        <taxon>Gammaproteobacteria</taxon>
        <taxon>Cellvibrionales</taxon>
        <taxon>Halieaceae</taxon>
        <taxon>Sediminihaliea</taxon>
    </lineage>
</organism>